<dbReference type="Pfam" id="PF01063">
    <property type="entry name" value="Aminotran_4"/>
    <property type="match status" value="1"/>
</dbReference>
<dbReference type="FunFam" id="3.20.10.10:FF:000002">
    <property type="entry name" value="D-alanine aminotransferase"/>
    <property type="match status" value="1"/>
</dbReference>
<dbReference type="PANTHER" id="PTHR42743:SF11">
    <property type="entry name" value="AMINODEOXYCHORISMATE LYASE"/>
    <property type="match status" value="1"/>
</dbReference>
<dbReference type="EMBL" id="LCRX01000003">
    <property type="protein sequence ID" value="KKW42824.1"/>
    <property type="molecule type" value="Genomic_DNA"/>
</dbReference>
<dbReference type="Proteomes" id="UP000033870">
    <property type="component" value="Unassembled WGS sequence"/>
</dbReference>
<organism evidence="6 7">
    <name type="scientific">Candidatus Magasanikbacteria bacterium GW2011_GWA2_56_11</name>
    <dbReference type="NCBI Taxonomy" id="1619044"/>
    <lineage>
        <taxon>Bacteria</taxon>
        <taxon>Candidatus Magasanikiibacteriota</taxon>
    </lineage>
</organism>
<evidence type="ECO:0000256" key="5">
    <source>
        <dbReference type="RuleBase" id="RU004516"/>
    </source>
</evidence>
<dbReference type="GO" id="GO:0008652">
    <property type="term" value="P:amino acid biosynthetic process"/>
    <property type="evidence" value="ECO:0007669"/>
    <property type="project" value="UniProtKB-ARBA"/>
</dbReference>
<dbReference type="InterPro" id="IPR036038">
    <property type="entry name" value="Aminotransferase-like"/>
</dbReference>
<dbReference type="Gene3D" id="3.20.10.10">
    <property type="entry name" value="D-amino Acid Aminotransferase, subunit A, domain 2"/>
    <property type="match status" value="1"/>
</dbReference>
<dbReference type="GO" id="GO:0046394">
    <property type="term" value="P:carboxylic acid biosynthetic process"/>
    <property type="evidence" value="ECO:0007669"/>
    <property type="project" value="UniProtKB-ARBA"/>
</dbReference>
<keyword evidence="3 5" id="KW-0663">Pyridoxal phosphate</keyword>
<dbReference type="GO" id="GO:0005829">
    <property type="term" value="C:cytosol"/>
    <property type="evidence" value="ECO:0007669"/>
    <property type="project" value="TreeGrafter"/>
</dbReference>
<dbReference type="GO" id="GO:0008483">
    <property type="term" value="F:transaminase activity"/>
    <property type="evidence" value="ECO:0007669"/>
    <property type="project" value="UniProtKB-KW"/>
</dbReference>
<dbReference type="SUPFAM" id="SSF56752">
    <property type="entry name" value="D-aminoacid aminotransferase-like PLP-dependent enzymes"/>
    <property type="match status" value="1"/>
</dbReference>
<keyword evidence="6" id="KW-0032">Aminotransferase</keyword>
<accession>A0A0G2BBB5</accession>
<dbReference type="PROSITE" id="PS00770">
    <property type="entry name" value="AA_TRANSFER_CLASS_4"/>
    <property type="match status" value="1"/>
</dbReference>
<keyword evidence="6" id="KW-0808">Transferase</keyword>
<evidence type="ECO:0000313" key="6">
    <source>
        <dbReference type="EMBL" id="KKW42824.1"/>
    </source>
</evidence>
<comment type="similarity">
    <text evidence="2 4">Belongs to the class-IV pyridoxal-phosphate-dependent aminotransferase family.</text>
</comment>
<evidence type="ECO:0000256" key="3">
    <source>
        <dbReference type="ARBA" id="ARBA00022898"/>
    </source>
</evidence>
<evidence type="ECO:0000256" key="1">
    <source>
        <dbReference type="ARBA" id="ARBA00001933"/>
    </source>
</evidence>
<dbReference type="InterPro" id="IPR043132">
    <property type="entry name" value="BCAT-like_C"/>
</dbReference>
<dbReference type="InterPro" id="IPR043131">
    <property type="entry name" value="BCAT-like_N"/>
</dbReference>
<gene>
    <name evidence="6" type="ORF">UY92_C0003G0030</name>
</gene>
<comment type="cofactor">
    <cofactor evidence="1 5">
        <name>pyridoxal 5'-phosphate</name>
        <dbReference type="ChEBI" id="CHEBI:597326"/>
    </cofactor>
</comment>
<evidence type="ECO:0000313" key="7">
    <source>
        <dbReference type="Proteomes" id="UP000033870"/>
    </source>
</evidence>
<evidence type="ECO:0000256" key="2">
    <source>
        <dbReference type="ARBA" id="ARBA00009320"/>
    </source>
</evidence>
<protein>
    <submittedName>
        <fullName evidence="6">Aminotransferase class IV</fullName>
    </submittedName>
</protein>
<dbReference type="Gene3D" id="3.30.470.10">
    <property type="match status" value="1"/>
</dbReference>
<sequence length="279" mass="30918">MIGSTFSLNGQLRPITEACLPVDHTELAYGFGVYESLRLRRGCVYFLGEHIERLLCSAQVVELEHLFTKEKIKKWTEALVAVNPATAANVKMLLIGSQTPAGALLYIFLLSPFFLEKKDYRGGVKVTTFRHERFLPEAKTLNMLPSYLAYREARRAGAFDALLVARDGTIREGTRTNFFAVKGRTLITPPVKLVLDGITRRTVIACARQHGYGIIEDSIRLKEISAYGGAFVTNTSGGIVPVKQIDNFVFPDVAVEISDLRKCYSAHLDALFAPTVSCP</sequence>
<reference evidence="6 7" key="1">
    <citation type="journal article" date="2015" name="Nature">
        <title>rRNA introns, odd ribosomes, and small enigmatic genomes across a large radiation of phyla.</title>
        <authorList>
            <person name="Brown C.T."/>
            <person name="Hug L.A."/>
            <person name="Thomas B.C."/>
            <person name="Sharon I."/>
            <person name="Castelle C.J."/>
            <person name="Singh A."/>
            <person name="Wilkins M.J."/>
            <person name="Williams K.H."/>
            <person name="Banfield J.F."/>
        </authorList>
    </citation>
    <scope>NUCLEOTIDE SEQUENCE [LARGE SCALE GENOMIC DNA]</scope>
</reference>
<evidence type="ECO:0000256" key="4">
    <source>
        <dbReference type="RuleBase" id="RU004106"/>
    </source>
</evidence>
<dbReference type="InterPro" id="IPR050571">
    <property type="entry name" value="Class-IV_PLP-Dep_Aminotrnsfr"/>
</dbReference>
<dbReference type="AlphaFoldDB" id="A0A0G2BBB5"/>
<proteinExistence type="inferred from homology"/>
<comment type="caution">
    <text evidence="6">The sequence shown here is derived from an EMBL/GenBank/DDBJ whole genome shotgun (WGS) entry which is preliminary data.</text>
</comment>
<dbReference type="PANTHER" id="PTHR42743">
    <property type="entry name" value="AMINO-ACID AMINOTRANSFERASE"/>
    <property type="match status" value="1"/>
</dbReference>
<dbReference type="CDD" id="cd00449">
    <property type="entry name" value="PLPDE_IV"/>
    <property type="match status" value="1"/>
</dbReference>
<name>A0A0G2BBB5_9BACT</name>
<dbReference type="InterPro" id="IPR001544">
    <property type="entry name" value="Aminotrans_IV"/>
</dbReference>
<dbReference type="STRING" id="1619044.UY92_C0003G0030"/>
<dbReference type="InterPro" id="IPR018300">
    <property type="entry name" value="Aminotrans_IV_CS"/>
</dbReference>